<dbReference type="RefSeq" id="WP_161676009.1">
    <property type="nucleotide sequence ID" value="NZ_JAABLP010000002.1"/>
</dbReference>
<dbReference type="InterPro" id="IPR018704">
    <property type="entry name" value="SecYEG/CpoB_TPR"/>
</dbReference>
<dbReference type="Pfam" id="PF09976">
    <property type="entry name" value="TPR_21"/>
    <property type="match status" value="1"/>
</dbReference>
<dbReference type="EMBL" id="JAABLQ010000001">
    <property type="protein sequence ID" value="NBN77711.1"/>
    <property type="molecule type" value="Genomic_DNA"/>
</dbReference>
<protein>
    <submittedName>
        <fullName evidence="1">Tetratricopeptide repeat protein</fullName>
    </submittedName>
</protein>
<sequence length="226" mass="24144">MSDIFREVDEDIRHEKYRRLWDRFGVYVIILAVLVVVGTAGYRGWLYWEGQQAQKAGDTFMAAVRAADAGNSAEAQTLFESLAQSTGGYPVLARMRAATDLARQGNEAEALARFDAIAADSSADPLLRGLAAIRAGYIALDSADYATVAGRLQPLAANDNPWRFAAREILAFSAWKQGDLTAAQSWVDQIAGDAAAPRDIAGRVGLLNDLIRAATGKAPAAAGVSN</sequence>
<gene>
    <name evidence="1" type="ORF">GWI72_05450</name>
</gene>
<accession>A0A7X5F0V8</accession>
<proteinExistence type="predicted"/>
<reference evidence="2" key="1">
    <citation type="submission" date="2020-01" db="EMBL/GenBank/DDBJ databases">
        <authorList>
            <person name="Fang Y."/>
            <person name="Sun R."/>
            <person name="Nie L."/>
            <person name="He J."/>
            <person name="Hao L."/>
            <person name="Wang L."/>
            <person name="Su S."/>
            <person name="Lv E."/>
            <person name="Zhang Z."/>
            <person name="Xie R."/>
            <person name="Liu H."/>
        </authorList>
    </citation>
    <scope>NUCLEOTIDE SEQUENCE [LARGE SCALE GENOMIC DNA]</scope>
    <source>
        <strain evidence="2">XCT-53</strain>
    </source>
</reference>
<evidence type="ECO:0000313" key="1">
    <source>
        <dbReference type="EMBL" id="NBN77711.1"/>
    </source>
</evidence>
<dbReference type="AlphaFoldDB" id="A0A7X5F0V8"/>
<dbReference type="Proteomes" id="UP000586722">
    <property type="component" value="Unassembled WGS sequence"/>
</dbReference>
<name>A0A7X5F0V8_9HYPH</name>
<keyword evidence="2" id="KW-1185">Reference proteome</keyword>
<evidence type="ECO:0000313" key="2">
    <source>
        <dbReference type="Proteomes" id="UP000586722"/>
    </source>
</evidence>
<organism evidence="1 2">
    <name type="scientific">Pannonibacter tanglangensis</name>
    <dbReference type="NCBI Taxonomy" id="2750084"/>
    <lineage>
        <taxon>Bacteria</taxon>
        <taxon>Pseudomonadati</taxon>
        <taxon>Pseudomonadota</taxon>
        <taxon>Alphaproteobacteria</taxon>
        <taxon>Hyphomicrobiales</taxon>
        <taxon>Stappiaceae</taxon>
        <taxon>Pannonibacter</taxon>
    </lineage>
</organism>
<comment type="caution">
    <text evidence="1">The sequence shown here is derived from an EMBL/GenBank/DDBJ whole genome shotgun (WGS) entry which is preliminary data.</text>
</comment>